<accession>A0ABU8EU93</accession>
<comment type="caution">
    <text evidence="3">The sequence shown here is derived from an EMBL/GenBank/DDBJ whole genome shotgun (WGS) entry which is preliminary data.</text>
</comment>
<dbReference type="EMBL" id="JBAWKS010000001">
    <property type="protein sequence ID" value="MEI4550518.1"/>
    <property type="molecule type" value="Genomic_DNA"/>
</dbReference>
<sequence>MRKLVFLLCVFITLPCDASVKKAYEESFASSVVLSDSDVVRFGFGNFDPVNILEQLGDDAGDKSVDLRTQLQVFALPYTYTLDEDSRINTHFSYISQSQEILLDDVTIPDDSHDQIFTAYADYETALYRYDNWLLEGSIGAHVMHYDNIHDYNSPESRATKAEVEGIYFNTTANSVLTDMGLTLSRRKASRWGHWLVKSSYNHFFGKGFGGDDTTRDSTPSGWYFANSVRATIKLDQKLKHTESIYLKFQRVDLGGDARSAFSTGHYYEYGGGLLIDTRPWTSWFDNIGIGLHYNEGSVLSGGSIVIYFNEE</sequence>
<dbReference type="RefSeq" id="WP_336435677.1">
    <property type="nucleotide sequence ID" value="NZ_JBAWKS010000001.1"/>
</dbReference>
<protein>
    <submittedName>
        <fullName evidence="3">Solitary outer membrane autotransporter beta-barrel domain</fullName>
    </submittedName>
</protein>
<organism evidence="3 4">
    <name type="scientific">Pseudoalteromonas spongiae</name>
    <dbReference type="NCBI Taxonomy" id="298657"/>
    <lineage>
        <taxon>Bacteria</taxon>
        <taxon>Pseudomonadati</taxon>
        <taxon>Pseudomonadota</taxon>
        <taxon>Gammaproteobacteria</taxon>
        <taxon>Alteromonadales</taxon>
        <taxon>Pseudoalteromonadaceae</taxon>
        <taxon>Pseudoalteromonas</taxon>
    </lineage>
</organism>
<proteinExistence type="predicted"/>
<evidence type="ECO:0000313" key="3">
    <source>
        <dbReference type="EMBL" id="MEI4550518.1"/>
    </source>
</evidence>
<reference evidence="3 4" key="1">
    <citation type="submission" date="2023-12" db="EMBL/GenBank/DDBJ databases">
        <title>Friends and Foes: Symbiotic and Algicidal bacterial influence on Karenia brevis blooms.</title>
        <authorList>
            <person name="Fei C."/>
            <person name="Mohamed A.R."/>
            <person name="Booker A."/>
            <person name="Arshad M."/>
            <person name="Klass S."/>
            <person name="Ahn S."/>
            <person name="Gilbert P.M."/>
            <person name="Heil C.A."/>
            <person name="Martinez J.M."/>
            <person name="Amin S.A."/>
        </authorList>
    </citation>
    <scope>NUCLEOTIDE SEQUENCE [LARGE SCALE GENOMIC DNA]</scope>
    <source>
        <strain evidence="3 4">CE15</strain>
    </source>
</reference>
<keyword evidence="4" id="KW-1185">Reference proteome</keyword>
<evidence type="ECO:0000259" key="2">
    <source>
        <dbReference type="Pfam" id="PF11557"/>
    </source>
</evidence>
<feature type="chain" id="PRO_5047299559" evidence="1">
    <location>
        <begin position="19"/>
        <end position="312"/>
    </location>
</feature>
<keyword evidence="1" id="KW-0732">Signal</keyword>
<name>A0ABU8EU93_9GAMM</name>
<evidence type="ECO:0000313" key="4">
    <source>
        <dbReference type="Proteomes" id="UP001382455"/>
    </source>
</evidence>
<dbReference type="Pfam" id="PF11557">
    <property type="entry name" value="Omp_AT"/>
    <property type="match status" value="1"/>
</dbReference>
<dbReference type="InterPro" id="IPR021621">
    <property type="entry name" value="Omp_AT"/>
</dbReference>
<feature type="domain" description="Solitary outer membrane autotransporter-like beta-barrel" evidence="2">
    <location>
        <begin position="16"/>
        <end position="311"/>
    </location>
</feature>
<gene>
    <name evidence="3" type="ORF">WAE96_12685</name>
</gene>
<feature type="signal peptide" evidence="1">
    <location>
        <begin position="1"/>
        <end position="18"/>
    </location>
</feature>
<dbReference type="Proteomes" id="UP001382455">
    <property type="component" value="Unassembled WGS sequence"/>
</dbReference>
<evidence type="ECO:0000256" key="1">
    <source>
        <dbReference type="SAM" id="SignalP"/>
    </source>
</evidence>